<dbReference type="PANTHER" id="PTHR45398">
    <property type="match status" value="1"/>
</dbReference>
<evidence type="ECO:0000313" key="5">
    <source>
        <dbReference type="Proteomes" id="UP000019141"/>
    </source>
</evidence>
<comment type="caution">
    <text evidence="4">The sequence shown here is derived from an EMBL/GenBank/DDBJ whole genome shotgun (WGS) entry which is preliminary data.</text>
</comment>
<dbReference type="CDD" id="cd19531">
    <property type="entry name" value="LCL_NRPS-like"/>
    <property type="match status" value="1"/>
</dbReference>
<dbReference type="Gene3D" id="3.30.559.10">
    <property type="entry name" value="Chloramphenicol acetyltransferase-like domain"/>
    <property type="match status" value="1"/>
</dbReference>
<accession>W4M0C4</accession>
<feature type="domain" description="Condensation" evidence="2">
    <location>
        <begin position="74"/>
        <end position="523"/>
    </location>
</feature>
<dbReference type="InterPro" id="IPR001242">
    <property type="entry name" value="Condensation_dom"/>
</dbReference>
<keyword evidence="5" id="KW-1185">Reference proteome</keyword>
<dbReference type="GO" id="GO:0003824">
    <property type="term" value="F:catalytic activity"/>
    <property type="evidence" value="ECO:0007669"/>
    <property type="project" value="InterPro"/>
</dbReference>
<dbReference type="AlphaFoldDB" id="W4M0C4"/>
<organism evidence="4 5">
    <name type="scientific">Entotheonella factor</name>
    <dbReference type="NCBI Taxonomy" id="1429438"/>
    <lineage>
        <taxon>Bacteria</taxon>
        <taxon>Pseudomonadati</taxon>
        <taxon>Nitrospinota/Tectimicrobiota group</taxon>
        <taxon>Candidatus Tectimicrobiota</taxon>
        <taxon>Candidatus Entotheonellia</taxon>
        <taxon>Candidatus Entotheonellales</taxon>
        <taxon>Candidatus Entotheonellaceae</taxon>
        <taxon>Candidatus Entotheonella</taxon>
    </lineage>
</organism>
<dbReference type="InterPro" id="IPR041464">
    <property type="entry name" value="TubC_N"/>
</dbReference>
<feature type="domain" description="AMP-dependent synthetase/ligase" evidence="1">
    <location>
        <begin position="543"/>
        <end position="761"/>
    </location>
</feature>
<dbReference type="InterPro" id="IPR023213">
    <property type="entry name" value="CAT-like_dom_sf"/>
</dbReference>
<sequence>MVKSIEQLITELYALGIKLWVEEDQLYSQAPKGAITPELRVEIGQRKEALISHLRQMQSEVRPAPLQPFPRHDPLPLSFAQQRLWFLYQFEGQPNPTYNIPMALRLTGSLQVAALQHALNEIVRRHEILRTTFPTVEEQPVQRISSSLTLPLSVEDLQPLPEPEQTAELNRLLAHEVERPFDLVRGPLFRIVLYVLRDTAYVLQITMHHIISDDWSLDILMRELDTLYRAFSHDQLSPLQELPLQYADFAQWQRLWLSDEVLARQLAYWQQQLAMAPPLLELPTDHPRPARQSFTGRMERFEMEPQLMVQLRSLSRENAASLFMTLYSAFAVLLSRYSGQEDLVIGTPIAHRHDQAVEPLIGLFLNTLALRTDLSGNPSFAEVLKQVRQVTLEAYAHQDIPFEQLVDELEVERQLNHSPLFQAMFVWQDQRPTLALDEVQAEPLELHTGTAKFDLTLFLGEVEREANEGLWGLVEYNTDLFEAATIDRFICHFRQLLIGIVSDPNQPVKHVPLLTEAERRQLLAEWNATQCDYPSGQCVHQLFEAQVERTPEAVAVVFGQTQWRYRELNQQANQLAHRLQALGVGPDVLVGVCLERSPQMAMSILAILKAGGAYVPLDPAYPQDRLRFMLDHAQVQVLLTQASLRAWLTPPANTVTLILDDPEIDLAAESQDNLSSGVTPDHLLYVIYTSGSTGRPKGVAMRHQPLTNLVWWQQTRTPMAEGARTLQFTPVSFDVSCQELFSTWCFGGTLVLVSEDIRRDGDAL</sequence>
<evidence type="ECO:0000259" key="2">
    <source>
        <dbReference type="Pfam" id="PF00668"/>
    </source>
</evidence>
<protein>
    <recommendedName>
        <fullName evidence="6">Non-ribosomal peptide synthetase</fullName>
    </recommendedName>
</protein>
<dbReference type="SUPFAM" id="SSF52777">
    <property type="entry name" value="CoA-dependent acyltransferases"/>
    <property type="match status" value="2"/>
</dbReference>
<evidence type="ECO:0000313" key="4">
    <source>
        <dbReference type="EMBL" id="ETX03426.1"/>
    </source>
</evidence>
<dbReference type="Gene3D" id="1.10.10.1830">
    <property type="entry name" value="Non-ribosomal peptide synthase, adenylation domain"/>
    <property type="match status" value="1"/>
</dbReference>
<dbReference type="EMBL" id="AZHW01000048">
    <property type="protein sequence ID" value="ETX03426.1"/>
    <property type="molecule type" value="Genomic_DNA"/>
</dbReference>
<dbReference type="Gene3D" id="3.40.50.980">
    <property type="match status" value="2"/>
</dbReference>
<name>W4M0C4_ENTF1</name>
<dbReference type="Pfam" id="PF00501">
    <property type="entry name" value="AMP-binding"/>
    <property type="match status" value="1"/>
</dbReference>
<dbReference type="PROSITE" id="PS00455">
    <property type="entry name" value="AMP_BINDING"/>
    <property type="match status" value="1"/>
</dbReference>
<dbReference type="Pfam" id="PF18563">
    <property type="entry name" value="TubC_N"/>
    <property type="match status" value="1"/>
</dbReference>
<dbReference type="InterPro" id="IPR044894">
    <property type="entry name" value="TubC_N_sf"/>
</dbReference>
<dbReference type="InterPro" id="IPR020845">
    <property type="entry name" value="AMP-binding_CS"/>
</dbReference>
<evidence type="ECO:0008006" key="6">
    <source>
        <dbReference type="Google" id="ProtNLM"/>
    </source>
</evidence>
<evidence type="ECO:0000259" key="3">
    <source>
        <dbReference type="Pfam" id="PF18563"/>
    </source>
</evidence>
<reference evidence="4 5" key="1">
    <citation type="journal article" date="2014" name="Nature">
        <title>An environmental bacterial taxon with a large and distinct metabolic repertoire.</title>
        <authorList>
            <person name="Wilson M.C."/>
            <person name="Mori T."/>
            <person name="Ruckert C."/>
            <person name="Uria A.R."/>
            <person name="Helf M.J."/>
            <person name="Takada K."/>
            <person name="Gernert C."/>
            <person name="Steffens U.A."/>
            <person name="Heycke N."/>
            <person name="Schmitt S."/>
            <person name="Rinke C."/>
            <person name="Helfrich E.J."/>
            <person name="Brachmann A.O."/>
            <person name="Gurgui C."/>
            <person name="Wakimoto T."/>
            <person name="Kracht M."/>
            <person name="Crusemann M."/>
            <person name="Hentschel U."/>
            <person name="Abe I."/>
            <person name="Matsunaga S."/>
            <person name="Kalinowski J."/>
            <person name="Takeyama H."/>
            <person name="Piel J."/>
        </authorList>
    </citation>
    <scope>NUCLEOTIDE SEQUENCE [LARGE SCALE GENOMIC DNA]</scope>
    <source>
        <strain evidence="5">TSY1</strain>
    </source>
</reference>
<dbReference type="SUPFAM" id="SSF56801">
    <property type="entry name" value="Acetyl-CoA synthetase-like"/>
    <property type="match status" value="1"/>
</dbReference>
<evidence type="ECO:0000259" key="1">
    <source>
        <dbReference type="Pfam" id="PF00501"/>
    </source>
</evidence>
<dbReference type="Pfam" id="PF00668">
    <property type="entry name" value="Condensation"/>
    <property type="match status" value="1"/>
</dbReference>
<dbReference type="FunFam" id="3.30.559.10:FF:000012">
    <property type="entry name" value="Non-ribosomal peptide synthetase"/>
    <property type="match status" value="1"/>
</dbReference>
<proteinExistence type="predicted"/>
<gene>
    <name evidence="4" type="ORF">ETSY1_00015</name>
</gene>
<dbReference type="Proteomes" id="UP000019141">
    <property type="component" value="Unassembled WGS sequence"/>
</dbReference>
<dbReference type="Gene3D" id="3.30.559.30">
    <property type="entry name" value="Nonribosomal peptide synthetase, condensation domain"/>
    <property type="match status" value="1"/>
</dbReference>
<dbReference type="FunFam" id="3.40.50.980:FF:000001">
    <property type="entry name" value="Non-ribosomal peptide synthetase"/>
    <property type="match status" value="1"/>
</dbReference>
<feature type="domain" description="TubC N-terminal docking" evidence="3">
    <location>
        <begin position="5"/>
        <end position="56"/>
    </location>
</feature>
<dbReference type="InterPro" id="IPR000873">
    <property type="entry name" value="AMP-dep_synth/lig_dom"/>
</dbReference>
<dbReference type="PANTHER" id="PTHR45398:SF1">
    <property type="entry name" value="ENZYME, PUTATIVE (JCVI)-RELATED"/>
    <property type="match status" value="1"/>
</dbReference>
<dbReference type="HOGENOM" id="CLU_000022_2_9_7"/>
<feature type="non-terminal residue" evidence="4">
    <location>
        <position position="764"/>
    </location>
</feature>